<name>A0A3L7JRY6_9BACI</name>
<dbReference type="PROSITE" id="PS50234">
    <property type="entry name" value="VWFA"/>
    <property type="match status" value="1"/>
</dbReference>
<dbReference type="OrthoDB" id="5756874at2"/>
<proteinExistence type="predicted"/>
<reference evidence="2 3" key="1">
    <citation type="submission" date="2018-10" db="EMBL/GenBank/DDBJ databases">
        <title>Falsibacillus sp. genome draft.</title>
        <authorList>
            <person name="Shi S."/>
        </authorList>
    </citation>
    <scope>NUCLEOTIDE SEQUENCE [LARGE SCALE GENOMIC DNA]</scope>
    <source>
        <strain evidence="2 3">GY 10110</strain>
    </source>
</reference>
<evidence type="ECO:0000313" key="2">
    <source>
        <dbReference type="EMBL" id="RLQ93230.1"/>
    </source>
</evidence>
<gene>
    <name evidence="2" type="ORF">D9X91_18545</name>
</gene>
<dbReference type="InterPro" id="IPR036465">
    <property type="entry name" value="vWFA_dom_sf"/>
</dbReference>
<protein>
    <submittedName>
        <fullName evidence="2">VWA domain-containing protein</fullName>
    </submittedName>
</protein>
<dbReference type="EMBL" id="RCVZ01000016">
    <property type="protein sequence ID" value="RLQ93230.1"/>
    <property type="molecule type" value="Genomic_DNA"/>
</dbReference>
<dbReference type="Gene3D" id="3.40.50.410">
    <property type="entry name" value="von Willebrand factor, type A domain"/>
    <property type="match status" value="1"/>
</dbReference>
<dbReference type="SUPFAM" id="SSF53300">
    <property type="entry name" value="vWA-like"/>
    <property type="match status" value="1"/>
</dbReference>
<organism evidence="2 3">
    <name type="scientific">Falsibacillus albus</name>
    <dbReference type="NCBI Taxonomy" id="2478915"/>
    <lineage>
        <taxon>Bacteria</taxon>
        <taxon>Bacillati</taxon>
        <taxon>Bacillota</taxon>
        <taxon>Bacilli</taxon>
        <taxon>Bacillales</taxon>
        <taxon>Bacillaceae</taxon>
        <taxon>Falsibacillus</taxon>
    </lineage>
</organism>
<keyword evidence="3" id="KW-1185">Reference proteome</keyword>
<dbReference type="InterPro" id="IPR019303">
    <property type="entry name" value="vWA_TerF_C"/>
</dbReference>
<dbReference type="InterPro" id="IPR002035">
    <property type="entry name" value="VWF_A"/>
</dbReference>
<evidence type="ECO:0000259" key="1">
    <source>
        <dbReference type="PROSITE" id="PS50234"/>
    </source>
</evidence>
<evidence type="ECO:0000313" key="3">
    <source>
        <dbReference type="Proteomes" id="UP000276770"/>
    </source>
</evidence>
<dbReference type="Pfam" id="PF10138">
    <property type="entry name" value="vWA-TerF-like"/>
    <property type="match status" value="1"/>
</dbReference>
<comment type="caution">
    <text evidence="2">The sequence shown here is derived from an EMBL/GenBank/DDBJ whole genome shotgun (WGS) entry which is preliminary data.</text>
</comment>
<feature type="domain" description="VWFA" evidence="1">
    <location>
        <begin position="26"/>
        <end position="203"/>
    </location>
</feature>
<dbReference type="RefSeq" id="WP_121682138.1">
    <property type="nucleotide sequence ID" value="NZ_RCVZ01000016.1"/>
</dbReference>
<accession>A0A3L7JRY6</accession>
<dbReference type="Proteomes" id="UP000276770">
    <property type="component" value="Unassembled WGS sequence"/>
</dbReference>
<dbReference type="SMART" id="SM00327">
    <property type="entry name" value="VWA"/>
    <property type="match status" value="1"/>
</dbReference>
<sequence>MGTIDLQKRSVKIILEKKELTKVTARVGLVLDITGSMRKLYKNGTVQKVVERILAVADQFDDDGELDVWVYDHEFSRLKPVTEKDFDGYVNREILEDDRIHKFGRNDEPPVMKDVLRKYVSEDPSHHPAYIVFINDGGCKKTIKPIIEASADKPVYWQFVGVGDGNFEFLQKLDNQGRFTNNAHFLHIEEIDKISDDELYDRLLNEFPKWLKEAKQKGVLIEKPLEDIAAAKEKPKKKGFWARLFGRL</sequence>
<dbReference type="AlphaFoldDB" id="A0A3L7JRY6"/>